<feature type="domain" description="Methyltransferase type 11" evidence="1">
    <location>
        <begin position="52"/>
        <end position="145"/>
    </location>
</feature>
<sequence>MAVATQKAYKGIGMEGGIARWYEKTTRQYLPEFRNDADRFADMLLSPNSSILEVAPGPGFLSIELARKKQFHVTALDISKTFVEIAKTNAQQAGVTVDFRLGNASVMPFPDSTFDFLVCRAAFKNFTQPERALREMRRVLRPGARGVIIDLRRDASMCKIGKHVRSMDLSTSRRILTKLTFRFMLLKRAYTIPEFENMLQSIGFTKTEIHPNDVGMEIWFEK</sequence>
<evidence type="ECO:0000259" key="1">
    <source>
        <dbReference type="Pfam" id="PF08241"/>
    </source>
</evidence>
<dbReference type="Pfam" id="PF08241">
    <property type="entry name" value="Methyltransf_11"/>
    <property type="match status" value="1"/>
</dbReference>
<gene>
    <name evidence="2" type="ORF">GCM10011507_23750</name>
</gene>
<name>A0A916RUN8_9BACT</name>
<dbReference type="InterPro" id="IPR013216">
    <property type="entry name" value="Methyltransf_11"/>
</dbReference>
<keyword evidence="3" id="KW-1185">Reference proteome</keyword>
<dbReference type="InterPro" id="IPR029063">
    <property type="entry name" value="SAM-dependent_MTases_sf"/>
</dbReference>
<dbReference type="AlphaFoldDB" id="A0A916RUN8"/>
<dbReference type="SUPFAM" id="SSF53335">
    <property type="entry name" value="S-adenosyl-L-methionine-dependent methyltransferases"/>
    <property type="match status" value="1"/>
</dbReference>
<keyword evidence="2" id="KW-0489">Methyltransferase</keyword>
<dbReference type="CDD" id="cd02440">
    <property type="entry name" value="AdoMet_MTases"/>
    <property type="match status" value="1"/>
</dbReference>
<dbReference type="EMBL" id="BMJB01000001">
    <property type="protein sequence ID" value="GGA71337.1"/>
    <property type="molecule type" value="Genomic_DNA"/>
</dbReference>
<protein>
    <submittedName>
        <fullName evidence="2">Methyltransferase type 11</fullName>
    </submittedName>
</protein>
<dbReference type="GO" id="GO:0008757">
    <property type="term" value="F:S-adenosylmethionine-dependent methyltransferase activity"/>
    <property type="evidence" value="ECO:0007669"/>
    <property type="project" value="InterPro"/>
</dbReference>
<dbReference type="RefSeq" id="WP_188759461.1">
    <property type="nucleotide sequence ID" value="NZ_BMJB01000001.1"/>
</dbReference>
<organism evidence="2 3">
    <name type="scientific">Edaphobacter acidisoli</name>
    <dbReference type="NCBI Taxonomy" id="2040573"/>
    <lineage>
        <taxon>Bacteria</taxon>
        <taxon>Pseudomonadati</taxon>
        <taxon>Acidobacteriota</taxon>
        <taxon>Terriglobia</taxon>
        <taxon>Terriglobales</taxon>
        <taxon>Acidobacteriaceae</taxon>
        <taxon>Edaphobacter</taxon>
    </lineage>
</organism>
<dbReference type="PANTHER" id="PTHR43591">
    <property type="entry name" value="METHYLTRANSFERASE"/>
    <property type="match status" value="1"/>
</dbReference>
<dbReference type="Gene3D" id="3.40.50.150">
    <property type="entry name" value="Vaccinia Virus protein VP39"/>
    <property type="match status" value="1"/>
</dbReference>
<comment type="caution">
    <text evidence="2">The sequence shown here is derived from an EMBL/GenBank/DDBJ whole genome shotgun (WGS) entry which is preliminary data.</text>
</comment>
<reference evidence="2" key="2">
    <citation type="submission" date="2020-09" db="EMBL/GenBank/DDBJ databases">
        <authorList>
            <person name="Sun Q."/>
            <person name="Zhou Y."/>
        </authorList>
    </citation>
    <scope>NUCLEOTIDE SEQUENCE</scope>
    <source>
        <strain evidence="2">CGMCC 1.15447</strain>
    </source>
</reference>
<evidence type="ECO:0000313" key="3">
    <source>
        <dbReference type="Proteomes" id="UP000648801"/>
    </source>
</evidence>
<dbReference type="GO" id="GO:0032259">
    <property type="term" value="P:methylation"/>
    <property type="evidence" value="ECO:0007669"/>
    <property type="project" value="UniProtKB-KW"/>
</dbReference>
<proteinExistence type="predicted"/>
<dbReference type="Proteomes" id="UP000648801">
    <property type="component" value="Unassembled WGS sequence"/>
</dbReference>
<accession>A0A916RUN8</accession>
<reference evidence="2" key="1">
    <citation type="journal article" date="2014" name="Int. J. Syst. Evol. Microbiol.">
        <title>Complete genome sequence of Corynebacterium casei LMG S-19264T (=DSM 44701T), isolated from a smear-ripened cheese.</title>
        <authorList>
            <consortium name="US DOE Joint Genome Institute (JGI-PGF)"/>
            <person name="Walter F."/>
            <person name="Albersmeier A."/>
            <person name="Kalinowski J."/>
            <person name="Ruckert C."/>
        </authorList>
    </citation>
    <scope>NUCLEOTIDE SEQUENCE</scope>
    <source>
        <strain evidence="2">CGMCC 1.15447</strain>
    </source>
</reference>
<keyword evidence="2" id="KW-0808">Transferase</keyword>
<evidence type="ECO:0000313" key="2">
    <source>
        <dbReference type="EMBL" id="GGA71337.1"/>
    </source>
</evidence>